<dbReference type="SUPFAM" id="SSF53448">
    <property type="entry name" value="Nucleotide-diphospho-sugar transferases"/>
    <property type="match status" value="1"/>
</dbReference>
<dbReference type="InParanoid" id="A0A2P5D6R0"/>
<evidence type="ECO:0000313" key="10">
    <source>
        <dbReference type="EMBL" id="PON68981.1"/>
    </source>
</evidence>
<keyword evidence="11" id="KW-1185">Reference proteome</keyword>
<name>A0A2P5D6R0_TREOI</name>
<keyword evidence="3" id="KW-0808">Transferase</keyword>
<evidence type="ECO:0000256" key="9">
    <source>
        <dbReference type="SAM" id="Phobius"/>
    </source>
</evidence>
<feature type="transmembrane region" description="Helical" evidence="9">
    <location>
        <begin position="252"/>
        <end position="273"/>
    </location>
</feature>
<feature type="transmembrane region" description="Helical" evidence="9">
    <location>
        <begin position="383"/>
        <end position="408"/>
    </location>
</feature>
<evidence type="ECO:0000256" key="6">
    <source>
        <dbReference type="ARBA" id="ARBA00023136"/>
    </source>
</evidence>
<sequence length="471" mass="53055">MPNLIYVSREKSRTSPHNFKAGALNVLIRVSATMTNAPIILTVDCDTYSNDPQTPLRVLCYLSNPEVGYIQFPQRFHGINKNDIYGCEFKRWFKINPAGFDGLSGPTYAGTGCFFRRRFFFGGPSKLVLPEMVELGPDNVVNKPIQSQEVLDLAHHVAGCNYENRTQWGNKVGLRYGSLVEDYVTSYRLQCKGWKSIFCNPKRAAFYGDAPISLIDVLNQNKRWAIGLLEVAFSKYCPLTFGTRSMGLLMGLGYSHIAFWSIWSIPVTIYAFLPQLALLNGVTIFPKVSEPWFILYLILFLGAYGQDLLDFVIEGGTFQKWWNDQRMWLIRSLSCLLFGLLEYILKFLGISTISFHVTSKVLEDEQSKRYEQGVFEFGVHSPMFVTLIMAAITNLAALVWGLVLAILGGKSAFEENFMQVILAAFAVVNCKPIYGAMLVRSNKGGIPIKTTMLSTFFAFSLFVVAFITLRN</sequence>
<evidence type="ECO:0000313" key="11">
    <source>
        <dbReference type="Proteomes" id="UP000237000"/>
    </source>
</evidence>
<evidence type="ECO:0000256" key="1">
    <source>
        <dbReference type="ARBA" id="ARBA00004127"/>
    </source>
</evidence>
<feature type="transmembrane region" description="Helical" evidence="9">
    <location>
        <begin position="420"/>
        <end position="439"/>
    </location>
</feature>
<dbReference type="GO" id="GO:0071555">
    <property type="term" value="P:cell wall organization"/>
    <property type="evidence" value="ECO:0007669"/>
    <property type="project" value="UniProtKB-KW"/>
</dbReference>
<keyword evidence="6 9" id="KW-0472">Membrane</keyword>
<feature type="transmembrane region" description="Helical" evidence="9">
    <location>
        <begin position="293"/>
        <end position="313"/>
    </location>
</feature>
<gene>
    <name evidence="10" type="ORF">TorRG33x02_260220</name>
</gene>
<dbReference type="PANTHER" id="PTHR13301">
    <property type="entry name" value="X-BOX TRANSCRIPTION FACTOR-RELATED"/>
    <property type="match status" value="1"/>
</dbReference>
<proteinExistence type="predicted"/>
<dbReference type="Gene3D" id="3.90.550.10">
    <property type="entry name" value="Spore Coat Polysaccharide Biosynthesis Protein SpsA, Chain A"/>
    <property type="match status" value="1"/>
</dbReference>
<dbReference type="GO" id="GO:0016760">
    <property type="term" value="F:cellulose synthase (UDP-forming) activity"/>
    <property type="evidence" value="ECO:0007669"/>
    <property type="project" value="InterPro"/>
</dbReference>
<comment type="caution">
    <text evidence="10">The sequence shown here is derived from an EMBL/GenBank/DDBJ whole genome shotgun (WGS) entry which is preliminary data.</text>
</comment>
<keyword evidence="4 9" id="KW-0812">Transmembrane</keyword>
<dbReference type="Proteomes" id="UP000237000">
    <property type="component" value="Unassembled WGS sequence"/>
</dbReference>
<evidence type="ECO:0000256" key="7">
    <source>
        <dbReference type="ARBA" id="ARBA00023316"/>
    </source>
</evidence>
<keyword evidence="7" id="KW-0961">Cell wall biogenesis/degradation</keyword>
<accession>A0A2P5D6R0</accession>
<dbReference type="InterPro" id="IPR005150">
    <property type="entry name" value="Cellulose_synth"/>
</dbReference>
<organism evidence="10 11">
    <name type="scientific">Trema orientale</name>
    <name type="common">Charcoal tree</name>
    <name type="synonym">Celtis orientalis</name>
    <dbReference type="NCBI Taxonomy" id="63057"/>
    <lineage>
        <taxon>Eukaryota</taxon>
        <taxon>Viridiplantae</taxon>
        <taxon>Streptophyta</taxon>
        <taxon>Embryophyta</taxon>
        <taxon>Tracheophyta</taxon>
        <taxon>Spermatophyta</taxon>
        <taxon>Magnoliopsida</taxon>
        <taxon>eudicotyledons</taxon>
        <taxon>Gunneridae</taxon>
        <taxon>Pentapetalae</taxon>
        <taxon>rosids</taxon>
        <taxon>fabids</taxon>
        <taxon>Rosales</taxon>
        <taxon>Cannabaceae</taxon>
        <taxon>Trema</taxon>
    </lineage>
</organism>
<evidence type="ECO:0000256" key="5">
    <source>
        <dbReference type="ARBA" id="ARBA00022989"/>
    </source>
</evidence>
<dbReference type="InterPro" id="IPR029044">
    <property type="entry name" value="Nucleotide-diphossugar_trans"/>
</dbReference>
<dbReference type="Pfam" id="PF03552">
    <property type="entry name" value="Cellulose_synt"/>
    <property type="match status" value="2"/>
</dbReference>
<evidence type="ECO:0000256" key="3">
    <source>
        <dbReference type="ARBA" id="ARBA00022679"/>
    </source>
</evidence>
<dbReference type="GO" id="GO:0012505">
    <property type="term" value="C:endomembrane system"/>
    <property type="evidence" value="ECO:0007669"/>
    <property type="project" value="UniProtKB-SubCell"/>
</dbReference>
<evidence type="ECO:0000256" key="4">
    <source>
        <dbReference type="ARBA" id="ARBA00022692"/>
    </source>
</evidence>
<dbReference type="GO" id="GO:0030244">
    <property type="term" value="P:cellulose biosynthetic process"/>
    <property type="evidence" value="ECO:0007669"/>
    <property type="project" value="InterPro"/>
</dbReference>
<protein>
    <submittedName>
        <fullName evidence="10">Cellulose synthase</fullName>
    </submittedName>
</protein>
<dbReference type="STRING" id="63057.A0A2P5D6R0"/>
<dbReference type="GO" id="GO:0016020">
    <property type="term" value="C:membrane"/>
    <property type="evidence" value="ECO:0007669"/>
    <property type="project" value="InterPro"/>
</dbReference>
<feature type="binding site" evidence="8">
    <location>
        <position position="44"/>
    </location>
    <ligand>
        <name>Mn(2+)</name>
        <dbReference type="ChEBI" id="CHEBI:29035"/>
    </ligand>
</feature>
<comment type="subcellular location">
    <subcellularLocation>
        <location evidence="1">Endomembrane system</location>
        <topology evidence="1">Multi-pass membrane protein</topology>
    </subcellularLocation>
</comment>
<keyword evidence="2" id="KW-0328">Glycosyltransferase</keyword>
<dbReference type="AlphaFoldDB" id="A0A2P5D6R0"/>
<feature type="transmembrane region" description="Helical" evidence="9">
    <location>
        <begin position="451"/>
        <end position="469"/>
    </location>
</feature>
<evidence type="ECO:0000256" key="8">
    <source>
        <dbReference type="PIRSR" id="PIRSR605150-3"/>
    </source>
</evidence>
<dbReference type="OrthoDB" id="72851at2759"/>
<evidence type="ECO:0000256" key="2">
    <source>
        <dbReference type="ARBA" id="ARBA00022676"/>
    </source>
</evidence>
<feature type="transmembrane region" description="Helical" evidence="9">
    <location>
        <begin position="333"/>
        <end position="357"/>
    </location>
</feature>
<feature type="binding site" evidence="8">
    <location>
        <position position="20"/>
    </location>
    <ligand>
        <name>Mn(2+)</name>
        <dbReference type="ChEBI" id="CHEBI:29035"/>
    </ligand>
</feature>
<reference evidence="11" key="1">
    <citation type="submission" date="2016-06" db="EMBL/GenBank/DDBJ databases">
        <title>Parallel loss of symbiosis genes in relatives of nitrogen-fixing non-legume Parasponia.</title>
        <authorList>
            <person name="Van Velzen R."/>
            <person name="Holmer R."/>
            <person name="Bu F."/>
            <person name="Rutten L."/>
            <person name="Van Zeijl A."/>
            <person name="Liu W."/>
            <person name="Santuari L."/>
            <person name="Cao Q."/>
            <person name="Sharma T."/>
            <person name="Shen D."/>
            <person name="Roswanjaya Y."/>
            <person name="Wardhani T."/>
            <person name="Kalhor M.S."/>
            <person name="Jansen J."/>
            <person name="Van den Hoogen J."/>
            <person name="Gungor B."/>
            <person name="Hartog M."/>
            <person name="Hontelez J."/>
            <person name="Verver J."/>
            <person name="Yang W.-C."/>
            <person name="Schijlen E."/>
            <person name="Repin R."/>
            <person name="Schilthuizen M."/>
            <person name="Schranz E."/>
            <person name="Heidstra R."/>
            <person name="Miyata K."/>
            <person name="Fedorova E."/>
            <person name="Kohlen W."/>
            <person name="Bisseling T."/>
            <person name="Smit S."/>
            <person name="Geurts R."/>
        </authorList>
    </citation>
    <scope>NUCLEOTIDE SEQUENCE [LARGE SCALE GENOMIC DNA]</scope>
    <source>
        <strain evidence="11">cv. RG33-2</strain>
    </source>
</reference>
<dbReference type="EMBL" id="JXTC01000291">
    <property type="protein sequence ID" value="PON68981.1"/>
    <property type="molecule type" value="Genomic_DNA"/>
</dbReference>
<keyword evidence="5 9" id="KW-1133">Transmembrane helix</keyword>